<protein>
    <submittedName>
        <fullName evidence="1">Uncharacterized protein</fullName>
    </submittedName>
</protein>
<gene>
    <name evidence="1" type="ORF">C5689_06395</name>
</gene>
<evidence type="ECO:0000313" key="2">
    <source>
        <dbReference type="Proteomes" id="UP000245137"/>
    </source>
</evidence>
<dbReference type="Proteomes" id="UP000245137">
    <property type="component" value="Unassembled WGS sequence"/>
</dbReference>
<accession>A0A2U1SSV3</accession>
<dbReference type="EMBL" id="PUIV01000006">
    <property type="protein sequence ID" value="PWB94690.1"/>
    <property type="molecule type" value="Genomic_DNA"/>
</dbReference>
<keyword evidence="2" id="KW-1185">Reference proteome</keyword>
<reference evidence="1 2" key="1">
    <citation type="journal article" date="2018" name="Appl. Microbiol. Biotechnol.">
        <title>Co-cultivation of the strictly anaerobic methanogen Methanosarcina barkeri with aerobic methanotrophs in an oxygen-limited membrane bioreactor.</title>
        <authorList>
            <person name="In 't Zandt M.H."/>
            <person name="van den Bosch T.J.M."/>
            <person name="Rijkers R."/>
            <person name="van Kessel M.A.H.J."/>
            <person name="Jetten M.S.M."/>
            <person name="Welte C.U."/>
        </authorList>
    </citation>
    <scope>NUCLEOTIDE SEQUENCE [LARGE SCALE GENOMIC DNA]</scope>
    <source>
        <strain evidence="1 2">DSM 17706</strain>
    </source>
</reference>
<name>A0A2U1SSV3_METSR</name>
<dbReference type="RefSeq" id="WP_108916443.1">
    <property type="nucleotide sequence ID" value="NZ_BGJY01000018.1"/>
</dbReference>
<dbReference type="AlphaFoldDB" id="A0A2U1SSV3"/>
<sequence length="72" mass="8321">MQDDRSFREQVEACFGTRDPLLYRNPARVAEKARDRLETMANNGQFNSPRYRKFYKLYEAAKACAASARAAQ</sequence>
<organism evidence="1 2">
    <name type="scientific">Methylosinus sporium</name>
    <dbReference type="NCBI Taxonomy" id="428"/>
    <lineage>
        <taxon>Bacteria</taxon>
        <taxon>Pseudomonadati</taxon>
        <taxon>Pseudomonadota</taxon>
        <taxon>Alphaproteobacteria</taxon>
        <taxon>Hyphomicrobiales</taxon>
        <taxon>Methylocystaceae</taxon>
        <taxon>Methylosinus</taxon>
    </lineage>
</organism>
<proteinExistence type="predicted"/>
<comment type="caution">
    <text evidence="1">The sequence shown here is derived from an EMBL/GenBank/DDBJ whole genome shotgun (WGS) entry which is preliminary data.</text>
</comment>
<evidence type="ECO:0000313" key="1">
    <source>
        <dbReference type="EMBL" id="PWB94690.1"/>
    </source>
</evidence>